<evidence type="ECO:0000259" key="8">
    <source>
        <dbReference type="Pfam" id="PF00482"/>
    </source>
</evidence>
<dbReference type="EMBL" id="VICH01000016">
    <property type="protein sequence ID" value="TQV65800.1"/>
    <property type="molecule type" value="Genomic_DNA"/>
</dbReference>
<name>A0A545SLD8_9RHOB</name>
<keyword evidence="10" id="KW-1185">Reference proteome</keyword>
<dbReference type="AlphaFoldDB" id="A0A545SLD8"/>
<proteinExistence type="inferred from homology"/>
<comment type="caution">
    <text evidence="9">The sequence shown here is derived from an EMBL/GenBank/DDBJ whole genome shotgun (WGS) entry which is preliminary data.</text>
</comment>
<keyword evidence="5 7" id="KW-1133">Transmembrane helix</keyword>
<reference evidence="9 10" key="1">
    <citation type="submission" date="2019-06" db="EMBL/GenBank/DDBJ databases">
        <title>A novel species of marine bacteria.</title>
        <authorList>
            <person name="Wang Y."/>
        </authorList>
    </citation>
    <scope>NUCLEOTIDE SEQUENCE [LARGE SCALE GENOMIC DNA]</scope>
    <source>
        <strain evidence="9 10">MA1-10</strain>
    </source>
</reference>
<dbReference type="InterPro" id="IPR003004">
    <property type="entry name" value="GspF/PilC"/>
</dbReference>
<dbReference type="Gene3D" id="1.20.81.30">
    <property type="entry name" value="Type II secretion system (T2SS), domain F"/>
    <property type="match status" value="2"/>
</dbReference>
<dbReference type="InterPro" id="IPR018076">
    <property type="entry name" value="T2SS_GspF_dom"/>
</dbReference>
<dbReference type="OrthoDB" id="9805682at2"/>
<feature type="domain" description="Type II secretion system protein GspF" evidence="8">
    <location>
        <begin position="100"/>
        <end position="223"/>
    </location>
</feature>
<dbReference type="PANTHER" id="PTHR30012">
    <property type="entry name" value="GENERAL SECRETION PATHWAY PROTEIN"/>
    <property type="match status" value="1"/>
</dbReference>
<comment type="similarity">
    <text evidence="2">Belongs to the GSP F family.</text>
</comment>
<feature type="transmembrane region" description="Helical" evidence="7">
    <location>
        <begin position="200"/>
        <end position="221"/>
    </location>
</feature>
<evidence type="ECO:0000313" key="9">
    <source>
        <dbReference type="EMBL" id="TQV65800.1"/>
    </source>
</evidence>
<gene>
    <name evidence="9" type="ORF">FIL88_16005</name>
</gene>
<evidence type="ECO:0000256" key="4">
    <source>
        <dbReference type="ARBA" id="ARBA00022692"/>
    </source>
</evidence>
<sequence>MVLSFRMGDTASSTRFEPTRLCSFEEEPMPQFSYSAFDPDGKTVTGQLSAENEVAALDQVARKGLIPIDLKEGGVALKWWQRELSLSGTTEIRPEVLSRFFQTFSIMLDARFPVTKSLSYCARQIRDPRLRRLLDAAHHQVQDGDPVAEALTDGYGSIPARYLRMIEVAEASNQLAQVIGRIAKGLDDELRIKREIRQALVYPVILILMSMLVIALLVFYLTPTLMPVFLSSQAAPPVVLSTMASIRQLVLQHWLILLVLAAAIGGLSYGLRGRLKVLIFKIAQHLPGLKVFLQKRQSLLFCQTMVQFLSSGDRLQSAVQQTQAAVPDPDWQELLKNAHDSIVDGKTLRASLNDTDLMDPLALAMIEAGEESDQLLETLQTAVNTLGDQTKQSLAQAVKLITPTLTLVIGLGVGAVIMSTISAILDLNDIAF</sequence>
<evidence type="ECO:0000256" key="1">
    <source>
        <dbReference type="ARBA" id="ARBA00004651"/>
    </source>
</evidence>
<accession>A0A545SLD8</accession>
<comment type="subcellular location">
    <subcellularLocation>
        <location evidence="1">Cell membrane</location>
        <topology evidence="1">Multi-pass membrane protein</topology>
    </subcellularLocation>
</comment>
<organism evidence="9 10">
    <name type="scientific">Aliiroseovarius halocynthiae</name>
    <dbReference type="NCBI Taxonomy" id="985055"/>
    <lineage>
        <taxon>Bacteria</taxon>
        <taxon>Pseudomonadati</taxon>
        <taxon>Pseudomonadota</taxon>
        <taxon>Alphaproteobacteria</taxon>
        <taxon>Rhodobacterales</taxon>
        <taxon>Paracoccaceae</taxon>
        <taxon>Aliiroseovarius</taxon>
    </lineage>
</organism>
<evidence type="ECO:0000256" key="3">
    <source>
        <dbReference type="ARBA" id="ARBA00022475"/>
    </source>
</evidence>
<evidence type="ECO:0000256" key="6">
    <source>
        <dbReference type="ARBA" id="ARBA00023136"/>
    </source>
</evidence>
<feature type="domain" description="Type II secretion system protein GspF" evidence="8">
    <location>
        <begin position="301"/>
        <end position="421"/>
    </location>
</feature>
<keyword evidence="6 7" id="KW-0472">Membrane</keyword>
<evidence type="ECO:0000256" key="5">
    <source>
        <dbReference type="ARBA" id="ARBA00022989"/>
    </source>
</evidence>
<evidence type="ECO:0000256" key="2">
    <source>
        <dbReference type="ARBA" id="ARBA00005745"/>
    </source>
</evidence>
<feature type="transmembrane region" description="Helical" evidence="7">
    <location>
        <begin position="400"/>
        <end position="425"/>
    </location>
</feature>
<feature type="transmembrane region" description="Helical" evidence="7">
    <location>
        <begin position="251"/>
        <end position="271"/>
    </location>
</feature>
<dbReference type="PANTHER" id="PTHR30012:SF0">
    <property type="entry name" value="TYPE II SECRETION SYSTEM PROTEIN F-RELATED"/>
    <property type="match status" value="1"/>
</dbReference>
<dbReference type="Pfam" id="PF00482">
    <property type="entry name" value="T2SSF"/>
    <property type="match status" value="2"/>
</dbReference>
<evidence type="ECO:0000313" key="10">
    <source>
        <dbReference type="Proteomes" id="UP000315816"/>
    </source>
</evidence>
<evidence type="ECO:0000256" key="7">
    <source>
        <dbReference type="SAM" id="Phobius"/>
    </source>
</evidence>
<keyword evidence="3" id="KW-1003">Cell membrane</keyword>
<dbReference type="GO" id="GO:0005886">
    <property type="term" value="C:plasma membrane"/>
    <property type="evidence" value="ECO:0007669"/>
    <property type="project" value="UniProtKB-SubCell"/>
</dbReference>
<keyword evidence="4 7" id="KW-0812">Transmembrane</keyword>
<dbReference type="Proteomes" id="UP000315816">
    <property type="component" value="Unassembled WGS sequence"/>
</dbReference>
<protein>
    <submittedName>
        <fullName evidence="9">Type II secretion system F family protein</fullName>
    </submittedName>
</protein>
<dbReference type="InterPro" id="IPR042094">
    <property type="entry name" value="T2SS_GspF_sf"/>
</dbReference>